<evidence type="ECO:0000313" key="3">
    <source>
        <dbReference type="Proteomes" id="UP000308197"/>
    </source>
</evidence>
<reference evidence="2 3" key="1">
    <citation type="journal article" date="2019" name="Nat. Ecol. Evol.">
        <title>Megaphylogeny resolves global patterns of mushroom evolution.</title>
        <authorList>
            <person name="Varga T."/>
            <person name="Krizsan K."/>
            <person name="Foldi C."/>
            <person name="Dima B."/>
            <person name="Sanchez-Garcia M."/>
            <person name="Sanchez-Ramirez S."/>
            <person name="Szollosi G.J."/>
            <person name="Szarkandi J.G."/>
            <person name="Papp V."/>
            <person name="Albert L."/>
            <person name="Andreopoulos W."/>
            <person name="Angelini C."/>
            <person name="Antonin V."/>
            <person name="Barry K.W."/>
            <person name="Bougher N.L."/>
            <person name="Buchanan P."/>
            <person name="Buyck B."/>
            <person name="Bense V."/>
            <person name="Catcheside P."/>
            <person name="Chovatia M."/>
            <person name="Cooper J."/>
            <person name="Damon W."/>
            <person name="Desjardin D."/>
            <person name="Finy P."/>
            <person name="Geml J."/>
            <person name="Haridas S."/>
            <person name="Hughes K."/>
            <person name="Justo A."/>
            <person name="Karasinski D."/>
            <person name="Kautmanova I."/>
            <person name="Kiss B."/>
            <person name="Kocsube S."/>
            <person name="Kotiranta H."/>
            <person name="LaButti K.M."/>
            <person name="Lechner B.E."/>
            <person name="Liimatainen K."/>
            <person name="Lipzen A."/>
            <person name="Lukacs Z."/>
            <person name="Mihaltcheva S."/>
            <person name="Morgado L.N."/>
            <person name="Niskanen T."/>
            <person name="Noordeloos M.E."/>
            <person name="Ohm R.A."/>
            <person name="Ortiz-Santana B."/>
            <person name="Ovrebo C."/>
            <person name="Racz N."/>
            <person name="Riley R."/>
            <person name="Savchenko A."/>
            <person name="Shiryaev A."/>
            <person name="Soop K."/>
            <person name="Spirin V."/>
            <person name="Szebenyi C."/>
            <person name="Tomsovsky M."/>
            <person name="Tulloss R.E."/>
            <person name="Uehling J."/>
            <person name="Grigoriev I.V."/>
            <person name="Vagvolgyi C."/>
            <person name="Papp T."/>
            <person name="Martin F.M."/>
            <person name="Miettinen O."/>
            <person name="Hibbett D.S."/>
            <person name="Nagy L.G."/>
        </authorList>
    </citation>
    <scope>NUCLEOTIDE SEQUENCE [LARGE SCALE GENOMIC DNA]</scope>
    <source>
        <strain evidence="2 3">HHB13444</strain>
    </source>
</reference>
<proteinExistence type="predicted"/>
<dbReference type="Proteomes" id="UP000308197">
    <property type="component" value="Unassembled WGS sequence"/>
</dbReference>
<gene>
    <name evidence="2" type="ORF">K466DRAFT_592209</name>
</gene>
<evidence type="ECO:0000256" key="1">
    <source>
        <dbReference type="SAM" id="MobiDB-lite"/>
    </source>
</evidence>
<accession>A0A5C3P227</accession>
<protein>
    <submittedName>
        <fullName evidence="2">Uncharacterized protein</fullName>
    </submittedName>
</protein>
<dbReference type="InParanoid" id="A0A5C3P227"/>
<dbReference type="AlphaFoldDB" id="A0A5C3P227"/>
<name>A0A5C3P227_9APHY</name>
<dbReference type="EMBL" id="ML211931">
    <property type="protein sequence ID" value="TFK79783.1"/>
    <property type="molecule type" value="Genomic_DNA"/>
</dbReference>
<feature type="region of interest" description="Disordered" evidence="1">
    <location>
        <begin position="32"/>
        <end position="92"/>
    </location>
</feature>
<feature type="compositionally biased region" description="Low complexity" evidence="1">
    <location>
        <begin position="36"/>
        <end position="45"/>
    </location>
</feature>
<keyword evidence="3" id="KW-1185">Reference proteome</keyword>
<sequence length="182" mass="20243">MDQLLGSLLRSFQAYYFVKEYDENQKKATLQTGLPATATSSSSTAQAMRPPKYNPAHRTLDKKVRAKVPRVSRTAEAEETPPPTAKDRELASGVSDALAFLDLLSEYTSMDWEGDDKEGDRVPVDWLSTKPVGPTYVPGNTSNKRQRRLDMLSLPAVMNAPESPTTRRSSRPRKAKSTLPQM</sequence>
<feature type="region of interest" description="Disordered" evidence="1">
    <location>
        <begin position="112"/>
        <end position="182"/>
    </location>
</feature>
<organism evidence="2 3">
    <name type="scientific">Polyporus arcularius HHB13444</name>
    <dbReference type="NCBI Taxonomy" id="1314778"/>
    <lineage>
        <taxon>Eukaryota</taxon>
        <taxon>Fungi</taxon>
        <taxon>Dikarya</taxon>
        <taxon>Basidiomycota</taxon>
        <taxon>Agaricomycotina</taxon>
        <taxon>Agaricomycetes</taxon>
        <taxon>Polyporales</taxon>
        <taxon>Polyporaceae</taxon>
        <taxon>Polyporus</taxon>
    </lineage>
</organism>
<evidence type="ECO:0000313" key="2">
    <source>
        <dbReference type="EMBL" id="TFK79783.1"/>
    </source>
</evidence>